<accession>B3S6S0</accession>
<dbReference type="RefSeq" id="XP_002115817.1">
    <property type="nucleotide sequence ID" value="XM_002115781.1"/>
</dbReference>
<feature type="non-terminal residue" evidence="14">
    <location>
        <position position="1"/>
    </location>
</feature>
<evidence type="ECO:0000313" key="15">
    <source>
        <dbReference type="Proteomes" id="UP000009022"/>
    </source>
</evidence>
<dbReference type="GO" id="GO:0005788">
    <property type="term" value="C:endoplasmic reticulum lumen"/>
    <property type="evidence" value="ECO:0007669"/>
    <property type="project" value="UniProtKB-SubCell"/>
</dbReference>
<dbReference type="HOGENOM" id="CLU_024155_1_0_1"/>
<dbReference type="OrthoDB" id="420380at2759"/>
<evidence type="ECO:0000256" key="3">
    <source>
        <dbReference type="ARBA" id="ARBA00004319"/>
    </source>
</evidence>
<organism evidence="14 15">
    <name type="scientific">Trichoplax adhaerens</name>
    <name type="common">Trichoplax reptans</name>
    <dbReference type="NCBI Taxonomy" id="10228"/>
    <lineage>
        <taxon>Eukaryota</taxon>
        <taxon>Metazoa</taxon>
        <taxon>Placozoa</taxon>
        <taxon>Uniplacotomia</taxon>
        <taxon>Trichoplacea</taxon>
        <taxon>Trichoplacidae</taxon>
        <taxon>Trichoplax</taxon>
    </lineage>
</organism>
<dbReference type="KEGG" id="tad:TRIADDRAFT_30052"/>
<comment type="subcellular location">
    <subcellularLocation>
        <location evidence="3">Endoplasmic reticulum lumen</location>
    </subcellularLocation>
</comment>
<keyword evidence="6" id="KW-0479">Metal-binding</keyword>
<evidence type="ECO:0000256" key="9">
    <source>
        <dbReference type="ARBA" id="ARBA00022964"/>
    </source>
</evidence>
<dbReference type="Gene3D" id="6.10.140.1460">
    <property type="match status" value="1"/>
</dbReference>
<dbReference type="SMART" id="SM00702">
    <property type="entry name" value="P4Hc"/>
    <property type="match status" value="1"/>
</dbReference>
<comment type="function">
    <text evidence="2">Catalyzes the post-translational formation of 4-hydroxyproline in -Xaa-Pro-Gly- sequences in collagens and other proteins.</text>
</comment>
<dbReference type="Gene3D" id="1.25.40.10">
    <property type="entry name" value="Tetratricopeptide repeat domain"/>
    <property type="match status" value="1"/>
</dbReference>
<protein>
    <recommendedName>
        <fullName evidence="5">procollagen-proline 4-dioxygenase</fullName>
        <ecNumber evidence="5">1.14.11.2</ecNumber>
    </recommendedName>
</protein>
<evidence type="ECO:0000256" key="12">
    <source>
        <dbReference type="ARBA" id="ARBA00023180"/>
    </source>
</evidence>
<keyword evidence="10" id="KW-0560">Oxidoreductase</keyword>
<reference evidence="14 15" key="1">
    <citation type="journal article" date="2008" name="Nature">
        <title>The Trichoplax genome and the nature of placozoans.</title>
        <authorList>
            <person name="Srivastava M."/>
            <person name="Begovic E."/>
            <person name="Chapman J."/>
            <person name="Putnam N.H."/>
            <person name="Hellsten U."/>
            <person name="Kawashima T."/>
            <person name="Kuo A."/>
            <person name="Mitros T."/>
            <person name="Salamov A."/>
            <person name="Carpenter M.L."/>
            <person name="Signorovitch A.Y."/>
            <person name="Moreno M.A."/>
            <person name="Kamm K."/>
            <person name="Grimwood J."/>
            <person name="Schmutz J."/>
            <person name="Shapiro H."/>
            <person name="Grigoriev I.V."/>
            <person name="Buss L.W."/>
            <person name="Schierwater B."/>
            <person name="Dellaporta S.L."/>
            <person name="Rokhsar D.S."/>
        </authorList>
    </citation>
    <scope>NUCLEOTIDE SEQUENCE [LARGE SCALE GENOMIC DNA]</scope>
    <source>
        <strain evidence="14 15">Grell-BS-1999</strain>
    </source>
</reference>
<gene>
    <name evidence="14" type="ORF">TRIADDRAFT_30052</name>
</gene>
<dbReference type="PROSITE" id="PS51471">
    <property type="entry name" value="FE2OG_OXY"/>
    <property type="match status" value="1"/>
</dbReference>
<dbReference type="Proteomes" id="UP000009022">
    <property type="component" value="Unassembled WGS sequence"/>
</dbReference>
<comment type="similarity">
    <text evidence="4">Belongs to the P4HA family.</text>
</comment>
<dbReference type="STRING" id="10228.B3S6S0"/>
<dbReference type="Gene3D" id="2.60.120.620">
    <property type="entry name" value="q2cbj1_9rhob like domain"/>
    <property type="match status" value="1"/>
</dbReference>
<keyword evidence="12" id="KW-0325">Glycoprotein</keyword>
<dbReference type="InterPro" id="IPR011990">
    <property type="entry name" value="TPR-like_helical_dom_sf"/>
</dbReference>
<comment type="cofactor">
    <cofactor evidence="1">
        <name>L-ascorbate</name>
        <dbReference type="ChEBI" id="CHEBI:38290"/>
    </cofactor>
</comment>
<dbReference type="InterPro" id="IPR045054">
    <property type="entry name" value="P4HA-like"/>
</dbReference>
<dbReference type="EC" id="1.14.11.2" evidence="5"/>
<dbReference type="Pfam" id="PF13640">
    <property type="entry name" value="2OG-FeII_Oxy_3"/>
    <property type="match status" value="1"/>
</dbReference>
<evidence type="ECO:0000256" key="6">
    <source>
        <dbReference type="ARBA" id="ARBA00022723"/>
    </source>
</evidence>
<dbReference type="GO" id="GO:0004656">
    <property type="term" value="F:procollagen-proline 4-dioxygenase activity"/>
    <property type="evidence" value="ECO:0000318"/>
    <property type="project" value="GO_Central"/>
</dbReference>
<evidence type="ECO:0000256" key="8">
    <source>
        <dbReference type="ARBA" id="ARBA00022896"/>
    </source>
</evidence>
<evidence type="ECO:0000256" key="1">
    <source>
        <dbReference type="ARBA" id="ARBA00001961"/>
    </source>
</evidence>
<dbReference type="FunFam" id="1.25.40.10:FF:000746">
    <property type="entry name" value="Zgc:152670"/>
    <property type="match status" value="1"/>
</dbReference>
<keyword evidence="9" id="KW-0223">Dioxygenase</keyword>
<dbReference type="PANTHER" id="PTHR10869">
    <property type="entry name" value="PROLYL 4-HYDROXYLASE ALPHA SUBUNIT"/>
    <property type="match status" value="1"/>
</dbReference>
<dbReference type="PhylomeDB" id="B3S6S0"/>
<evidence type="ECO:0000313" key="14">
    <source>
        <dbReference type="EMBL" id="EDV21669.1"/>
    </source>
</evidence>
<keyword evidence="11" id="KW-0408">Iron</keyword>
<evidence type="ECO:0000259" key="13">
    <source>
        <dbReference type="PROSITE" id="PS51471"/>
    </source>
</evidence>
<dbReference type="GO" id="GO:0031418">
    <property type="term" value="F:L-ascorbic acid binding"/>
    <property type="evidence" value="ECO:0007669"/>
    <property type="project" value="UniProtKB-KW"/>
</dbReference>
<dbReference type="GeneID" id="6757030"/>
<dbReference type="InterPro" id="IPR006620">
    <property type="entry name" value="Pro_4_hyd_alph"/>
</dbReference>
<evidence type="ECO:0000256" key="10">
    <source>
        <dbReference type="ARBA" id="ARBA00023002"/>
    </source>
</evidence>
<sequence>SIQDIEVFIGLEKKISSQLHQYLIKKEENLQKMEAILASVRYQQEHQIVKYEDQPRYPIAAYTLLKRFIHDWSSITKLMTHQLGQDFIRNLRRRETILPTVVDWDYTIKSILRLQTTYNLTAKDLADGKIQGTKDLGIQLNWFDCTMIANAANEERGFGNAYDWAKLALKLSENATDMTNDVRKEIIRSLSTNAFQIGRTKEAIGYIQELLKLEEATNVLKNGPNHFQDYVKRLGRADSTRRLAENTEFGNLCRGNVKEVNYILCSILLANKTLKCYYSNQSPLLYLAPIPVEEISLDPFIVIYYDIINDHQIETIKKISPSKSNKSPNHAMLCSGIKSEATQVSIFCCSTWLEDAYDPVVEKISRLTQELTHLDVNYAEDLQVANYGIGGHYVPHYDSTIIAPEDPLQRLATMMFYLSNVEIGGATIFPRLGVAVRPQKGSALFWINLKRNGLTNRQTLHAACPVVIGSKWIANKWIITSGQEFRYPCSLHSDE</sequence>
<dbReference type="EMBL" id="DS985252">
    <property type="protein sequence ID" value="EDV21669.1"/>
    <property type="molecule type" value="Genomic_DNA"/>
</dbReference>
<keyword evidence="7" id="KW-0256">Endoplasmic reticulum</keyword>
<feature type="domain" description="Fe2OG dioxygenase" evidence="13">
    <location>
        <begin position="378"/>
        <end position="480"/>
    </location>
</feature>
<dbReference type="Pfam" id="PF08336">
    <property type="entry name" value="P4Ha_N"/>
    <property type="match status" value="1"/>
</dbReference>
<keyword evidence="15" id="KW-1185">Reference proteome</keyword>
<dbReference type="GO" id="GO:0005506">
    <property type="term" value="F:iron ion binding"/>
    <property type="evidence" value="ECO:0007669"/>
    <property type="project" value="InterPro"/>
</dbReference>
<dbReference type="FunFam" id="2.60.120.620:FF:000011">
    <property type="entry name" value="Prolyl alpha subunit"/>
    <property type="match status" value="1"/>
</dbReference>
<dbReference type="CTD" id="6757030"/>
<dbReference type="GO" id="GO:0005783">
    <property type="term" value="C:endoplasmic reticulum"/>
    <property type="evidence" value="ECO:0000318"/>
    <property type="project" value="GO_Central"/>
</dbReference>
<evidence type="ECO:0000256" key="7">
    <source>
        <dbReference type="ARBA" id="ARBA00022824"/>
    </source>
</evidence>
<proteinExistence type="inferred from homology"/>
<evidence type="ECO:0000256" key="5">
    <source>
        <dbReference type="ARBA" id="ARBA00012269"/>
    </source>
</evidence>
<keyword evidence="8" id="KW-0847">Vitamin C</keyword>
<dbReference type="InterPro" id="IPR005123">
    <property type="entry name" value="Oxoglu/Fe-dep_dioxygenase_dom"/>
</dbReference>
<dbReference type="eggNOG" id="KOG1591">
    <property type="taxonomic scope" value="Eukaryota"/>
</dbReference>
<name>B3S6S0_TRIAD</name>
<evidence type="ECO:0000256" key="4">
    <source>
        <dbReference type="ARBA" id="ARBA00006511"/>
    </source>
</evidence>
<dbReference type="InterPro" id="IPR013547">
    <property type="entry name" value="P4H_N"/>
</dbReference>
<dbReference type="InterPro" id="IPR044862">
    <property type="entry name" value="Pro_4_hyd_alph_FE2OG_OXY"/>
</dbReference>
<dbReference type="AlphaFoldDB" id="B3S6S0"/>
<dbReference type="InParanoid" id="B3S6S0"/>
<evidence type="ECO:0000256" key="11">
    <source>
        <dbReference type="ARBA" id="ARBA00023004"/>
    </source>
</evidence>
<dbReference type="PANTHER" id="PTHR10869:SF244">
    <property type="entry name" value="PROLYL 4-HYDROXYLASE SUBUNIT ALPHA-2"/>
    <property type="match status" value="1"/>
</dbReference>
<evidence type="ECO:0000256" key="2">
    <source>
        <dbReference type="ARBA" id="ARBA00002035"/>
    </source>
</evidence>
<dbReference type="OMA" id="HIRREHA"/>